<protein>
    <submittedName>
        <fullName evidence="3">Histone deacetylase</fullName>
    </submittedName>
</protein>
<dbReference type="PANTHER" id="PTHR10625">
    <property type="entry name" value="HISTONE DEACETYLASE HDAC1-RELATED"/>
    <property type="match status" value="1"/>
</dbReference>
<evidence type="ECO:0000313" key="4">
    <source>
        <dbReference type="Proteomes" id="UP000448235"/>
    </source>
</evidence>
<dbReference type="SUPFAM" id="SSF52768">
    <property type="entry name" value="Arginase/deacetylase"/>
    <property type="match status" value="1"/>
</dbReference>
<keyword evidence="4" id="KW-1185">Reference proteome</keyword>
<dbReference type="GO" id="GO:0005737">
    <property type="term" value="C:cytoplasm"/>
    <property type="evidence" value="ECO:0007669"/>
    <property type="project" value="TreeGrafter"/>
</dbReference>
<dbReference type="InterPro" id="IPR000286">
    <property type="entry name" value="HDACs"/>
</dbReference>
<dbReference type="InterPro" id="IPR037138">
    <property type="entry name" value="His_deacetylse_dom_sf"/>
</dbReference>
<comment type="similarity">
    <text evidence="1">Belongs to the histone deacetylase family.</text>
</comment>
<reference evidence="3 4" key="1">
    <citation type="submission" date="2019-12" db="EMBL/GenBank/DDBJ databases">
        <title>Draft genome sequencing of Halomonas icarensis D1-1.</title>
        <authorList>
            <person name="Pandiyan K."/>
            <person name="Kushwaha P."/>
            <person name="Gowdham M."/>
            <person name="Chakdar H."/>
            <person name="Singh A."/>
            <person name="Kumar M."/>
            <person name="Saxena A.K."/>
        </authorList>
    </citation>
    <scope>NUCLEOTIDE SEQUENCE [LARGE SCALE GENOMIC DNA]</scope>
    <source>
        <strain evidence="3 4">D1-1</strain>
    </source>
</reference>
<dbReference type="Pfam" id="PF00850">
    <property type="entry name" value="Hist_deacetyl"/>
    <property type="match status" value="1"/>
</dbReference>
<dbReference type="AlphaFoldDB" id="A0A7X5ALI6"/>
<evidence type="ECO:0000259" key="2">
    <source>
        <dbReference type="Pfam" id="PF00850"/>
    </source>
</evidence>
<gene>
    <name evidence="3" type="ORF">GRB80_02455</name>
</gene>
<comment type="caution">
    <text evidence="3">The sequence shown here is derived from an EMBL/GenBank/DDBJ whole genome shotgun (WGS) entry which is preliminary data.</text>
</comment>
<dbReference type="Gene3D" id="3.40.800.20">
    <property type="entry name" value="Histone deacetylase domain"/>
    <property type="match status" value="1"/>
</dbReference>
<sequence>MVQSDRGSLHGYAVKAAPPPNWGLASQGALTVSDQNQVIVFYDERMLAHEPDIEVPFLPGRMDTRIRSLLSGLGVPWKYPEHPARLTAIRHLLEQEPVSGMRFETGMAATREQLARVHTLSYLDRIFRLRGQNVWLDVDTTAVSPGSIQAAEVAAGTAIAAVEAVFKGQTESSFALVRPPGHHAEPVRARGFCLFNNVAVAAAHARAVLGCERVMIVDWDAHHGNGTQDIFWADPDVLFFDIHRAAPFYPGTGSLEEVGDGLGDGTNVNVPLPADAGDAAYLKAFREILVPAAQWFRPDLILVSAGFDPHSHDLALNVTYDGFAAMTGILQALAREQCGGRLVFVLEGGYNLISLSRGVRSVLKVLAGEVPPEPGRRGIAEVEAAATFHRAAFVEPGVPEEPDNNDQVRHRE</sequence>
<evidence type="ECO:0000256" key="1">
    <source>
        <dbReference type="ARBA" id="ARBA00005947"/>
    </source>
</evidence>
<dbReference type="PANTHER" id="PTHR10625:SF11">
    <property type="entry name" value="HISTONE DEACETYLASE 14, CHLOROPLASTIC"/>
    <property type="match status" value="1"/>
</dbReference>
<feature type="domain" description="Histone deacetylase" evidence="2">
    <location>
        <begin position="80"/>
        <end position="366"/>
    </location>
</feature>
<accession>A0A7X5ALI6</accession>
<dbReference type="InterPro" id="IPR023696">
    <property type="entry name" value="Ureohydrolase_dom_sf"/>
</dbReference>
<organism evidence="3 4">
    <name type="scientific">Halomonas icarae</name>
    <dbReference type="NCBI Taxonomy" id="2691040"/>
    <lineage>
        <taxon>Bacteria</taxon>
        <taxon>Pseudomonadati</taxon>
        <taxon>Pseudomonadota</taxon>
        <taxon>Gammaproteobacteria</taxon>
        <taxon>Oceanospirillales</taxon>
        <taxon>Halomonadaceae</taxon>
        <taxon>Halomonas</taxon>
    </lineage>
</organism>
<evidence type="ECO:0000313" key="3">
    <source>
        <dbReference type="EMBL" id="NAW11703.1"/>
    </source>
</evidence>
<dbReference type="InterPro" id="IPR023801">
    <property type="entry name" value="His_deacetylse_dom"/>
</dbReference>
<dbReference type="PRINTS" id="PR01270">
    <property type="entry name" value="HDASUPER"/>
</dbReference>
<dbReference type="GO" id="GO:0004407">
    <property type="term" value="F:histone deacetylase activity"/>
    <property type="evidence" value="ECO:0007669"/>
    <property type="project" value="TreeGrafter"/>
</dbReference>
<dbReference type="Proteomes" id="UP000448235">
    <property type="component" value="Unassembled WGS sequence"/>
</dbReference>
<dbReference type="CDD" id="cd09992">
    <property type="entry name" value="HDAC_classII"/>
    <property type="match status" value="1"/>
</dbReference>
<proteinExistence type="inferred from homology"/>
<dbReference type="EMBL" id="WUTS01000001">
    <property type="protein sequence ID" value="NAW11703.1"/>
    <property type="molecule type" value="Genomic_DNA"/>
</dbReference>
<dbReference type="GO" id="GO:0040029">
    <property type="term" value="P:epigenetic regulation of gene expression"/>
    <property type="evidence" value="ECO:0007669"/>
    <property type="project" value="TreeGrafter"/>
</dbReference>
<name>A0A7X5ALI6_9GAMM</name>